<dbReference type="RefSeq" id="WP_229697324.1">
    <property type="nucleotide sequence ID" value="NZ_BMNG01000015.1"/>
</dbReference>
<evidence type="ECO:0000313" key="1">
    <source>
        <dbReference type="EMBL" id="GGO53974.1"/>
    </source>
</evidence>
<dbReference type="Gene3D" id="3.90.1140.10">
    <property type="entry name" value="Cyclic phosphodiesterase"/>
    <property type="match status" value="1"/>
</dbReference>
<dbReference type="EMBL" id="BMNG01000015">
    <property type="protein sequence ID" value="GGO53974.1"/>
    <property type="molecule type" value="Genomic_DNA"/>
</dbReference>
<evidence type="ECO:0008006" key="3">
    <source>
        <dbReference type="Google" id="ProtNLM"/>
    </source>
</evidence>
<gene>
    <name evidence="1" type="ORF">GCM10012286_62650</name>
</gene>
<accession>A0ABQ2MLQ0</accession>
<reference evidence="2" key="1">
    <citation type="journal article" date="2019" name="Int. J. Syst. Evol. Microbiol.">
        <title>The Global Catalogue of Microorganisms (GCM) 10K type strain sequencing project: providing services to taxonomists for standard genome sequencing and annotation.</title>
        <authorList>
            <consortium name="The Broad Institute Genomics Platform"/>
            <consortium name="The Broad Institute Genome Sequencing Center for Infectious Disease"/>
            <person name="Wu L."/>
            <person name="Ma J."/>
        </authorList>
    </citation>
    <scope>NUCLEOTIDE SEQUENCE [LARGE SCALE GENOMIC DNA]</scope>
    <source>
        <strain evidence="2">CGMCC 4.7349</strain>
    </source>
</reference>
<protein>
    <recommendedName>
        <fullName evidence="3">2'-5' RNA ligase family protein</fullName>
    </recommendedName>
</protein>
<proteinExistence type="predicted"/>
<dbReference type="Proteomes" id="UP000656881">
    <property type="component" value="Unassembled WGS sequence"/>
</dbReference>
<organism evidence="1 2">
    <name type="scientific">Streptomyces lasiicapitis</name>
    <dbReference type="NCBI Taxonomy" id="1923961"/>
    <lineage>
        <taxon>Bacteria</taxon>
        <taxon>Bacillati</taxon>
        <taxon>Actinomycetota</taxon>
        <taxon>Actinomycetes</taxon>
        <taxon>Kitasatosporales</taxon>
        <taxon>Streptomycetaceae</taxon>
        <taxon>Streptomyces</taxon>
    </lineage>
</organism>
<dbReference type="Pfam" id="PF13563">
    <property type="entry name" value="2_5_RNA_ligase2"/>
    <property type="match status" value="1"/>
</dbReference>
<keyword evidence="2" id="KW-1185">Reference proteome</keyword>
<sequence>MEHWTLIFKDPGQATRKALESGTFISCALACDDDGVPEPGTTAVVIVLPAAAPLLDAASRIDPALVRRGVPAHVSLLYPFVPESALTDQDEKGVRSLAASFPAADLLLEEVVTASGFVAVAVPGLQTIVDTFRTQWPGLRPYKGRFGAQPAAHVTVAMGADNPTAAAHVRAAIDSLLPLHTRATAVQLVVLTEEGWEPRFTVPLGVPDGP</sequence>
<evidence type="ECO:0000313" key="2">
    <source>
        <dbReference type="Proteomes" id="UP000656881"/>
    </source>
</evidence>
<comment type="caution">
    <text evidence="1">The sequence shown here is derived from an EMBL/GenBank/DDBJ whole genome shotgun (WGS) entry which is preliminary data.</text>
</comment>
<name>A0ABQ2MLQ0_9ACTN</name>